<evidence type="ECO:0000256" key="6">
    <source>
        <dbReference type="ARBA" id="ARBA00022759"/>
    </source>
</evidence>
<keyword evidence="5" id="KW-0479">Metal-binding</keyword>
<evidence type="ECO:0000256" key="2">
    <source>
        <dbReference type="ARBA" id="ARBA00011738"/>
    </source>
</evidence>
<dbReference type="GO" id="GO:0046872">
    <property type="term" value="F:metal ion binding"/>
    <property type="evidence" value="ECO:0007669"/>
    <property type="project" value="UniProtKB-KW"/>
</dbReference>
<comment type="caution">
    <text evidence="11">The sequence shown here is derived from an EMBL/GenBank/DDBJ whole genome shotgun (WGS) entry which is preliminary data.</text>
</comment>
<dbReference type="SMART" id="SM00849">
    <property type="entry name" value="Lactamase_B"/>
    <property type="match status" value="1"/>
</dbReference>
<dbReference type="SUPFAM" id="SSF56281">
    <property type="entry name" value="Metallo-hydrolase/oxidoreductase"/>
    <property type="match status" value="1"/>
</dbReference>
<keyword evidence="6 9" id="KW-0255">Endonuclease</keyword>
<keyword evidence="8" id="KW-0862">Zinc</keyword>
<protein>
    <recommendedName>
        <fullName evidence="9">Ribonuclease Z</fullName>
        <shortName evidence="9">RNase Z</shortName>
        <ecNumber evidence="9">3.1.26.11</ecNumber>
    </recommendedName>
    <alternativeName>
        <fullName evidence="9">tRNA 3 endonuclease</fullName>
    </alternativeName>
    <alternativeName>
        <fullName evidence="9">tRNase Z</fullName>
    </alternativeName>
</protein>
<keyword evidence="7 9" id="KW-0378">Hydrolase</keyword>
<dbReference type="HAMAP" id="MF_01818">
    <property type="entry name" value="RNase_Z_BN"/>
    <property type="match status" value="1"/>
</dbReference>
<accession>A0A1A2EEL7</accession>
<dbReference type="GO" id="GO:0042781">
    <property type="term" value="F:3'-tRNA processing endoribonuclease activity"/>
    <property type="evidence" value="ECO:0007669"/>
    <property type="project" value="UniProtKB-UniRule"/>
</dbReference>
<comment type="function">
    <text evidence="9">Zinc phosphodiesterase, which displays some tRNA 3'-processing endonuclease activity. Probably involved in tRNA maturation, by removing a 3'-trailer from precursor tRNA.</text>
</comment>
<feature type="domain" description="Metallo-beta-lactamase" evidence="10">
    <location>
        <begin position="36"/>
        <end position="239"/>
    </location>
</feature>
<evidence type="ECO:0000259" key="10">
    <source>
        <dbReference type="SMART" id="SM00849"/>
    </source>
</evidence>
<evidence type="ECO:0000256" key="7">
    <source>
        <dbReference type="ARBA" id="ARBA00022801"/>
    </source>
</evidence>
<dbReference type="InterPro" id="IPR036866">
    <property type="entry name" value="RibonucZ/Hydroxyglut_hydro"/>
</dbReference>
<keyword evidence="3 9" id="KW-0819">tRNA processing</keyword>
<dbReference type="EMBL" id="LZIN01000015">
    <property type="protein sequence ID" value="OBG09526.1"/>
    <property type="molecule type" value="Genomic_DNA"/>
</dbReference>
<evidence type="ECO:0000256" key="3">
    <source>
        <dbReference type="ARBA" id="ARBA00022694"/>
    </source>
</evidence>
<evidence type="ECO:0000256" key="5">
    <source>
        <dbReference type="ARBA" id="ARBA00022723"/>
    </source>
</evidence>
<dbReference type="EC" id="3.1.26.11" evidence="9"/>
<dbReference type="InterPro" id="IPR044094">
    <property type="entry name" value="AtsA-like_MBL-fold"/>
</dbReference>
<evidence type="ECO:0000256" key="1">
    <source>
        <dbReference type="ARBA" id="ARBA00001947"/>
    </source>
</evidence>
<comment type="caution">
    <text evidence="9">Lacks conserved residue(s) required for the propagation of feature annotation.</text>
</comment>
<feature type="active site" description="Proton acceptor" evidence="9">
    <location>
        <position position="82"/>
    </location>
</feature>
<dbReference type="InterPro" id="IPR001279">
    <property type="entry name" value="Metallo-B-lactamas"/>
</dbReference>
<reference evidence="12" key="1">
    <citation type="submission" date="2016-06" db="EMBL/GenBank/DDBJ databases">
        <authorList>
            <person name="Sutton G."/>
            <person name="Brinkac L."/>
            <person name="Sanka R."/>
            <person name="Adams M."/>
            <person name="Lau E."/>
            <person name="Mehaffy C."/>
            <person name="Tameris M."/>
            <person name="Hatherill M."/>
            <person name="Hanekom W."/>
            <person name="Mahomed H."/>
            <person name="Mcshane H."/>
        </authorList>
    </citation>
    <scope>NUCLEOTIDE SEQUENCE [LARGE SCALE GENOMIC DNA]</scope>
    <source>
        <strain evidence="12">852014-51077_SCH5608930-a</strain>
    </source>
</reference>
<proteinExistence type="inferred from homology"/>
<gene>
    <name evidence="9" type="primary">rnz</name>
    <name evidence="11" type="ORF">A5771_01365</name>
</gene>
<dbReference type="InterPro" id="IPR013471">
    <property type="entry name" value="RNase_Z/BN"/>
</dbReference>
<name>A0A1A2EEL7_MYCSD</name>
<evidence type="ECO:0000256" key="8">
    <source>
        <dbReference type="ARBA" id="ARBA00022833"/>
    </source>
</evidence>
<sequence length="301" mass="31760">MLKLHRGVRICGICDLMTIEITLLGTGSPIPDPNRAGPSTLIRAGGQALLVDCGRGVLQRLAAAGASANTLSALLLTHLHSDHIADLGDVLITRWVTTFTPDPAPLPIIGPPGTAEVVEATLRAFGRDIGYRIAHHDDLTAPPPVEVHEHTAGQVWDRDGVQITVAPTDHRPVAPTIGFRVEYADESGTASVVLAGDTVPCDSLDELAAGAGALVHTVIRKDLIDALPQQRIRDICDYHSSVAEAAATARRAGVGTLVLTHYVPAIAPGQEEQWRALAAAEFDGPIELGDDLHRVDVHAEG</sequence>
<keyword evidence="4 9" id="KW-0540">Nuclease</keyword>
<evidence type="ECO:0000256" key="9">
    <source>
        <dbReference type="HAMAP-Rule" id="MF_01818"/>
    </source>
</evidence>
<evidence type="ECO:0000313" key="11">
    <source>
        <dbReference type="EMBL" id="OBG09526.1"/>
    </source>
</evidence>
<dbReference type="PANTHER" id="PTHR46018">
    <property type="entry name" value="ZINC PHOSPHODIESTERASE ELAC PROTEIN 1"/>
    <property type="match status" value="1"/>
</dbReference>
<dbReference type="Pfam" id="PF12706">
    <property type="entry name" value="Lactamase_B_2"/>
    <property type="match status" value="1"/>
</dbReference>
<comment type="catalytic activity">
    <reaction evidence="9">
        <text>Endonucleolytic cleavage of RNA, removing extra 3' nucleotides from tRNA precursor, generating 3' termini of tRNAs. A 3'-hydroxy group is left at the tRNA terminus and a 5'-phosphoryl group is left at the trailer molecule.</text>
        <dbReference type="EC" id="3.1.26.11"/>
    </reaction>
</comment>
<dbReference type="NCBIfam" id="NF000806">
    <property type="entry name" value="PRK00055.2-4"/>
    <property type="match status" value="1"/>
</dbReference>
<comment type="similarity">
    <text evidence="9">Belongs to the RNase Z family.</text>
</comment>
<dbReference type="AlphaFoldDB" id="A0A1A2EEL7"/>
<dbReference type="PANTHER" id="PTHR46018:SF2">
    <property type="entry name" value="ZINC PHOSPHODIESTERASE ELAC PROTEIN 1"/>
    <property type="match status" value="1"/>
</dbReference>
<organism evidence="11 12">
    <name type="scientific">Mycolicibacter sinensis (strain JDM601)</name>
    <name type="common">Mycobacterium sinense</name>
    <dbReference type="NCBI Taxonomy" id="875328"/>
    <lineage>
        <taxon>Bacteria</taxon>
        <taxon>Bacillati</taxon>
        <taxon>Actinomycetota</taxon>
        <taxon>Actinomycetes</taxon>
        <taxon>Mycobacteriales</taxon>
        <taxon>Mycobacteriaceae</taxon>
        <taxon>Mycolicibacter</taxon>
    </lineage>
</organism>
<comment type="subunit">
    <text evidence="2 9">Homodimer.</text>
</comment>
<comment type="cofactor">
    <cofactor evidence="1">
        <name>Zn(2+)</name>
        <dbReference type="ChEBI" id="CHEBI:29105"/>
    </cofactor>
</comment>
<evidence type="ECO:0000256" key="4">
    <source>
        <dbReference type="ARBA" id="ARBA00022722"/>
    </source>
</evidence>
<dbReference type="CDD" id="cd07719">
    <property type="entry name" value="arylsulfatase_AtsA-like_MBL-fold"/>
    <property type="match status" value="1"/>
</dbReference>
<dbReference type="Proteomes" id="UP000093985">
    <property type="component" value="Unassembled WGS sequence"/>
</dbReference>
<dbReference type="Gene3D" id="3.60.15.10">
    <property type="entry name" value="Ribonuclease Z/Hydroxyacylglutathione hydrolase-like"/>
    <property type="match status" value="1"/>
</dbReference>
<evidence type="ECO:0000313" key="12">
    <source>
        <dbReference type="Proteomes" id="UP000093985"/>
    </source>
</evidence>